<dbReference type="Pfam" id="PF01844">
    <property type="entry name" value="HNH"/>
    <property type="match status" value="1"/>
</dbReference>
<keyword evidence="4" id="KW-0540">Nuclease</keyword>
<organism evidence="4 5">
    <name type="scientific">Seongchinamella unica</name>
    <dbReference type="NCBI Taxonomy" id="2547392"/>
    <lineage>
        <taxon>Bacteria</taxon>
        <taxon>Pseudomonadati</taxon>
        <taxon>Pseudomonadota</taxon>
        <taxon>Gammaproteobacteria</taxon>
        <taxon>Cellvibrionales</taxon>
        <taxon>Halieaceae</taxon>
        <taxon>Seongchinamella</taxon>
    </lineage>
</organism>
<feature type="domain" description="HNH nuclease" evidence="3">
    <location>
        <begin position="391"/>
        <end position="442"/>
    </location>
</feature>
<proteinExistence type="inferred from homology"/>
<evidence type="ECO:0000256" key="1">
    <source>
        <dbReference type="ARBA" id="ARBA00023450"/>
    </source>
</evidence>
<name>A0A4R5LQD6_9GAMM</name>
<sequence length="492" mass="53976">MALPALLTTDSNDEQLGQAITLLAAQINIANQRLLRMIAAFDRCGGWKKDGSMRSCAHWLSAHCGMDIGAAREKLRVARCLAGLPEVDQAFADGDLSYSKVRAITRVATPENQGFMVMLAEGNSASHLEKLVARYEPVAEPGLQGLLEDSAAVAVDTDEGGEPAEAPADEERQREQQRELYWFQDKGGMWVNHARLPPEEGQLVAKTLQAVARPLVEERQKDWQAAQKSRMQAVARKILARSRDTAEGVSRDEGDTAEENDATLANDVAYQRAEEKVSAETFSQHMNQIRADALVNMVEHFLASGPDYHDLQGLKGAERCQVVLHVDVNTLRQQRSGGCCTHGKAFYEDKPWLSPATARRLSCDTSLVTVLEDDTGQVLNVGRRSRVVAGPIRRALQERDGVCQYPGCHESVYVEAHHIKHWAEGGETSLDNLVTLCRFHHRQLHRGCFDVQVMQDVSAETGRPGVELQFVDAGEGPGEKASAGARRGRGGG</sequence>
<dbReference type="EMBL" id="SMSE01000003">
    <property type="protein sequence ID" value="TDG12767.1"/>
    <property type="molecule type" value="Genomic_DNA"/>
</dbReference>
<dbReference type="InterPro" id="IPR003870">
    <property type="entry name" value="DUF222"/>
</dbReference>
<evidence type="ECO:0000259" key="3">
    <source>
        <dbReference type="SMART" id="SM00507"/>
    </source>
</evidence>
<dbReference type="GO" id="GO:0003676">
    <property type="term" value="F:nucleic acid binding"/>
    <property type="evidence" value="ECO:0007669"/>
    <property type="project" value="InterPro"/>
</dbReference>
<dbReference type="Pfam" id="PF02720">
    <property type="entry name" value="DUF222"/>
    <property type="match status" value="1"/>
</dbReference>
<comment type="caution">
    <text evidence="4">The sequence shown here is derived from an EMBL/GenBank/DDBJ whole genome shotgun (WGS) entry which is preliminary data.</text>
</comment>
<dbReference type="InterPro" id="IPR003615">
    <property type="entry name" value="HNH_nuc"/>
</dbReference>
<dbReference type="Proteomes" id="UP000295554">
    <property type="component" value="Unassembled WGS sequence"/>
</dbReference>
<keyword evidence="4" id="KW-0255">Endonuclease</keyword>
<gene>
    <name evidence="4" type="ORF">E2F43_14475</name>
</gene>
<reference evidence="4 5" key="1">
    <citation type="submission" date="2019-03" db="EMBL/GenBank/DDBJ databases">
        <title>Seongchinamella monodicae gen. nov., sp. nov., a novel member of the Gammaproteobacteria isolated from a tidal mudflat of beach.</title>
        <authorList>
            <person name="Yang H.G."/>
            <person name="Kang J.W."/>
            <person name="Lee S.D."/>
        </authorList>
    </citation>
    <scope>NUCLEOTIDE SEQUENCE [LARGE SCALE GENOMIC DNA]</scope>
    <source>
        <strain evidence="4 5">GH4-78</strain>
    </source>
</reference>
<keyword evidence="5" id="KW-1185">Reference proteome</keyword>
<dbReference type="GO" id="GO:0004519">
    <property type="term" value="F:endonuclease activity"/>
    <property type="evidence" value="ECO:0007669"/>
    <property type="project" value="UniProtKB-KW"/>
</dbReference>
<dbReference type="OrthoDB" id="5800863at2"/>
<dbReference type="InterPro" id="IPR002711">
    <property type="entry name" value="HNH"/>
</dbReference>
<comment type="similarity">
    <text evidence="1">Belongs to the Rv1128c/1148c/1588c/1702c/1945/3466 family.</text>
</comment>
<dbReference type="CDD" id="cd00085">
    <property type="entry name" value="HNHc"/>
    <property type="match status" value="1"/>
</dbReference>
<evidence type="ECO:0000313" key="4">
    <source>
        <dbReference type="EMBL" id="TDG12767.1"/>
    </source>
</evidence>
<dbReference type="RefSeq" id="WP_133213866.1">
    <property type="nucleotide sequence ID" value="NZ_SMSE01000003.1"/>
</dbReference>
<feature type="region of interest" description="Disordered" evidence="2">
    <location>
        <begin position="469"/>
        <end position="492"/>
    </location>
</feature>
<keyword evidence="4" id="KW-0378">Hydrolase</keyword>
<dbReference type="AlphaFoldDB" id="A0A4R5LQD6"/>
<dbReference type="Gene3D" id="1.10.30.50">
    <property type="match status" value="1"/>
</dbReference>
<accession>A0A4R5LQD6</accession>
<evidence type="ECO:0000313" key="5">
    <source>
        <dbReference type="Proteomes" id="UP000295554"/>
    </source>
</evidence>
<dbReference type="GO" id="GO:0008270">
    <property type="term" value="F:zinc ion binding"/>
    <property type="evidence" value="ECO:0007669"/>
    <property type="project" value="InterPro"/>
</dbReference>
<dbReference type="SMART" id="SM00507">
    <property type="entry name" value="HNHc"/>
    <property type="match status" value="1"/>
</dbReference>
<evidence type="ECO:0000256" key="2">
    <source>
        <dbReference type="SAM" id="MobiDB-lite"/>
    </source>
</evidence>
<protein>
    <submittedName>
        <fullName evidence="4">HNH endonuclease</fullName>
    </submittedName>
</protein>